<evidence type="ECO:0000313" key="3">
    <source>
        <dbReference type="Proteomes" id="UP001200642"/>
    </source>
</evidence>
<evidence type="ECO:0000256" key="1">
    <source>
        <dbReference type="SAM" id="Phobius"/>
    </source>
</evidence>
<feature type="transmembrane region" description="Helical" evidence="1">
    <location>
        <begin position="7"/>
        <end position="26"/>
    </location>
</feature>
<dbReference type="Proteomes" id="UP001200642">
    <property type="component" value="Unassembled WGS sequence"/>
</dbReference>
<keyword evidence="1" id="KW-0812">Transmembrane</keyword>
<dbReference type="EMBL" id="JAIRBC010000022">
    <property type="protein sequence ID" value="MCG2461948.1"/>
    <property type="molecule type" value="Genomic_DNA"/>
</dbReference>
<keyword evidence="1" id="KW-1133">Transmembrane helix</keyword>
<dbReference type="AlphaFoldDB" id="A0AAE3EW21"/>
<comment type="caution">
    <text evidence="2">The sequence shown here is derived from an EMBL/GenBank/DDBJ whole genome shotgun (WGS) entry which is preliminary data.</text>
</comment>
<evidence type="ECO:0000313" key="2">
    <source>
        <dbReference type="EMBL" id="MCG2461948.1"/>
    </source>
</evidence>
<proteinExistence type="predicted"/>
<keyword evidence="3" id="KW-1185">Reference proteome</keyword>
<reference evidence="2" key="1">
    <citation type="submission" date="2023-02" db="EMBL/GenBank/DDBJ databases">
        <title>Genome of Flavobacteriaceae gen. nov. sp. strain F89.</title>
        <authorList>
            <person name="Wang Y."/>
        </authorList>
    </citation>
    <scope>NUCLEOTIDE SEQUENCE</scope>
    <source>
        <strain evidence="2">F89</strain>
    </source>
</reference>
<organism evidence="2 3">
    <name type="scientific">Cerina litoralis</name>
    <dbReference type="NCBI Taxonomy" id="2874477"/>
    <lineage>
        <taxon>Bacteria</taxon>
        <taxon>Pseudomonadati</taxon>
        <taxon>Bacteroidota</taxon>
        <taxon>Flavobacteriia</taxon>
        <taxon>Flavobacteriales</taxon>
        <taxon>Flavobacteriaceae</taxon>
        <taxon>Cerina</taxon>
    </lineage>
</organism>
<protein>
    <submittedName>
        <fullName evidence="2">Uncharacterized protein</fullName>
    </submittedName>
</protein>
<feature type="transmembrane region" description="Helical" evidence="1">
    <location>
        <begin position="32"/>
        <end position="51"/>
    </location>
</feature>
<accession>A0AAE3EW21</accession>
<sequence length="66" mass="7724">MKTKRTIYFLLIVTGALIIGVGEYYFPKEYVLGIGLVLMMYGLYKSTQVWIRDRDQNEEENGKEDL</sequence>
<dbReference type="RefSeq" id="WP_317903090.1">
    <property type="nucleotide sequence ID" value="NZ_JAIRBC010000022.1"/>
</dbReference>
<gene>
    <name evidence="2" type="ORF">K8352_14405</name>
</gene>
<name>A0AAE3EW21_9FLAO</name>
<keyword evidence="1" id="KW-0472">Membrane</keyword>